<keyword evidence="3" id="KW-1185">Reference proteome</keyword>
<name>A0A8K9UZ43_ONCMY</name>
<sequence>MLVSSHRSCRCCNRPPLLCPSLPPVWDVPMGGFQEGLTSKTPSVDSLVKCCRACLFLGWSMSGPKLQHLLGTSVFSLMLLPLVLSCDSNRTMREIAEDYESVISLLLQNLENNITESLKVSHKSCTGEMPECEKDNERQFINNMMCSHTRLIRLFKLERLKREILCSLGRYCPRKQRSSQGQHTTHRHQRRKKKKPGGETVEEKERTEENRGTTEGGESLNTWKQQGRERKERSRSTEAMKRRRRQCGLKVFVDSLKECYMSLAERHGDLK</sequence>
<dbReference type="Ensembl" id="ENSOMYT00000147855.1">
    <property type="protein sequence ID" value="ENSOMYP00000116614.1"/>
    <property type="gene ID" value="ENSOMYG00000020289.2"/>
</dbReference>
<feature type="compositionally biased region" description="Basic and acidic residues" evidence="1">
    <location>
        <begin position="201"/>
        <end position="212"/>
    </location>
</feature>
<feature type="compositionally biased region" description="Basic and acidic residues" evidence="1">
    <location>
        <begin position="226"/>
        <end position="240"/>
    </location>
</feature>
<reference evidence="2" key="3">
    <citation type="submission" date="2025-09" db="UniProtKB">
        <authorList>
            <consortium name="Ensembl"/>
        </authorList>
    </citation>
    <scope>IDENTIFICATION</scope>
</reference>
<proteinExistence type="predicted"/>
<dbReference type="Proteomes" id="UP000694395">
    <property type="component" value="Chromosome 15"/>
</dbReference>
<accession>A0A8K9UZ43</accession>
<reference evidence="2" key="2">
    <citation type="submission" date="2025-08" db="UniProtKB">
        <authorList>
            <consortium name="Ensembl"/>
        </authorList>
    </citation>
    <scope>IDENTIFICATION</scope>
</reference>
<evidence type="ECO:0000313" key="2">
    <source>
        <dbReference type="Ensembl" id="ENSOMYP00000116614.1"/>
    </source>
</evidence>
<dbReference type="AlphaFoldDB" id="A0A8K9UZ43"/>
<evidence type="ECO:0008006" key="4">
    <source>
        <dbReference type="Google" id="ProtNLM"/>
    </source>
</evidence>
<reference evidence="2" key="1">
    <citation type="submission" date="2020-07" db="EMBL/GenBank/DDBJ databases">
        <title>A long reads based de novo assembly of the rainbow trout Arlee double haploid line genome.</title>
        <authorList>
            <person name="Gao G."/>
            <person name="Palti Y."/>
        </authorList>
    </citation>
    <scope>NUCLEOTIDE SEQUENCE [LARGE SCALE GENOMIC DNA]</scope>
</reference>
<protein>
    <recommendedName>
        <fullName evidence="4">Interleukin-7</fullName>
    </recommendedName>
</protein>
<organism evidence="2 3">
    <name type="scientific">Oncorhynchus mykiss</name>
    <name type="common">Rainbow trout</name>
    <name type="synonym">Salmo gairdneri</name>
    <dbReference type="NCBI Taxonomy" id="8022"/>
    <lineage>
        <taxon>Eukaryota</taxon>
        <taxon>Metazoa</taxon>
        <taxon>Chordata</taxon>
        <taxon>Craniata</taxon>
        <taxon>Vertebrata</taxon>
        <taxon>Euteleostomi</taxon>
        <taxon>Actinopterygii</taxon>
        <taxon>Neopterygii</taxon>
        <taxon>Teleostei</taxon>
        <taxon>Protacanthopterygii</taxon>
        <taxon>Salmoniformes</taxon>
        <taxon>Salmonidae</taxon>
        <taxon>Salmoninae</taxon>
        <taxon>Oncorhynchus</taxon>
    </lineage>
</organism>
<feature type="region of interest" description="Disordered" evidence="1">
    <location>
        <begin position="175"/>
        <end position="244"/>
    </location>
</feature>
<dbReference type="GeneTree" id="ENSGT00970000197153"/>
<evidence type="ECO:0000313" key="3">
    <source>
        <dbReference type="Proteomes" id="UP000694395"/>
    </source>
</evidence>
<feature type="compositionally biased region" description="Basic residues" evidence="1">
    <location>
        <begin position="184"/>
        <end position="195"/>
    </location>
</feature>
<evidence type="ECO:0000256" key="1">
    <source>
        <dbReference type="SAM" id="MobiDB-lite"/>
    </source>
</evidence>